<comment type="pathway">
    <text evidence="2 14">Porphyrin-containing compound metabolism; heme O biosynthesis; heme O from protoheme: step 1/1.</text>
</comment>
<reference evidence="15 16" key="2">
    <citation type="submission" date="2018-05" db="EMBL/GenBank/DDBJ databases">
        <authorList>
            <person name="Lanie J.A."/>
            <person name="Ng W.-L."/>
            <person name="Kazmierczak K.M."/>
            <person name="Andrzejewski T.M."/>
            <person name="Davidsen T.M."/>
            <person name="Wayne K.J."/>
            <person name="Tettelin H."/>
            <person name="Glass J.I."/>
            <person name="Rusch D."/>
            <person name="Podicherti R."/>
            <person name="Tsui H.-C.T."/>
            <person name="Winkler M.E."/>
        </authorList>
    </citation>
    <scope>NUCLEOTIDE SEQUENCE [LARGE SCALE GENOMIC DNA]</scope>
    <source>
        <strain evidence="15 16">C305</strain>
    </source>
</reference>
<evidence type="ECO:0000256" key="4">
    <source>
        <dbReference type="ARBA" id="ARBA00022475"/>
    </source>
</evidence>
<evidence type="ECO:0000256" key="12">
    <source>
        <dbReference type="ARBA" id="ARBA00042475"/>
    </source>
</evidence>
<dbReference type="UniPathway" id="UPA00834">
    <property type="reaction ID" value="UER00712"/>
</dbReference>
<dbReference type="InterPro" id="IPR006369">
    <property type="entry name" value="Protohaem_IX_farnesylTrfase"/>
</dbReference>
<dbReference type="Proteomes" id="UP000245370">
    <property type="component" value="Unassembled WGS sequence"/>
</dbReference>
<comment type="catalytic activity">
    <reaction evidence="13 14">
        <text>heme b + (2E,6E)-farnesyl diphosphate + H2O = Fe(II)-heme o + diphosphate</text>
        <dbReference type="Rhea" id="RHEA:28070"/>
        <dbReference type="ChEBI" id="CHEBI:15377"/>
        <dbReference type="ChEBI" id="CHEBI:33019"/>
        <dbReference type="ChEBI" id="CHEBI:60344"/>
        <dbReference type="ChEBI" id="CHEBI:60530"/>
        <dbReference type="ChEBI" id="CHEBI:175763"/>
        <dbReference type="EC" id="2.5.1.141"/>
    </reaction>
</comment>
<dbReference type="InterPro" id="IPR000537">
    <property type="entry name" value="UbiA_prenyltransferase"/>
</dbReference>
<keyword evidence="4 14" id="KW-1003">Cell membrane</keyword>
<evidence type="ECO:0000256" key="6">
    <source>
        <dbReference type="ARBA" id="ARBA00022692"/>
    </source>
</evidence>
<dbReference type="GO" id="GO:0048034">
    <property type="term" value="P:heme O biosynthetic process"/>
    <property type="evidence" value="ECO:0007669"/>
    <property type="project" value="UniProtKB-UniRule"/>
</dbReference>
<protein>
    <recommendedName>
        <fullName evidence="11 14">Protoheme IX farnesyltransferase</fullName>
        <ecNumber evidence="3 14">2.5.1.141</ecNumber>
    </recommendedName>
    <alternativeName>
        <fullName evidence="12 14">Heme B farnesyltransferase</fullName>
    </alternativeName>
    <alternativeName>
        <fullName evidence="10 14">Heme O synthase</fullName>
    </alternativeName>
</protein>
<evidence type="ECO:0000256" key="13">
    <source>
        <dbReference type="ARBA" id="ARBA00047690"/>
    </source>
</evidence>
<comment type="caution">
    <text evidence="15">The sequence shown here is derived from an EMBL/GenBank/DDBJ whole genome shotgun (WGS) entry which is preliminary data.</text>
</comment>
<evidence type="ECO:0000256" key="2">
    <source>
        <dbReference type="ARBA" id="ARBA00004919"/>
    </source>
</evidence>
<feature type="transmembrane region" description="Helical" evidence="14">
    <location>
        <begin position="90"/>
        <end position="111"/>
    </location>
</feature>
<feature type="transmembrane region" description="Helical" evidence="14">
    <location>
        <begin position="173"/>
        <end position="192"/>
    </location>
</feature>
<comment type="miscellaneous">
    <text evidence="14">Carbon 2 of the heme B porphyrin ring is defined according to the Fischer nomenclature.</text>
</comment>
<evidence type="ECO:0000256" key="1">
    <source>
        <dbReference type="ARBA" id="ARBA00004651"/>
    </source>
</evidence>
<keyword evidence="7 14" id="KW-1133">Transmembrane helix</keyword>
<feature type="transmembrane region" description="Helical" evidence="14">
    <location>
        <begin position="142"/>
        <end position="161"/>
    </location>
</feature>
<dbReference type="NCBIfam" id="TIGR01473">
    <property type="entry name" value="cyoE_ctaB"/>
    <property type="match status" value="1"/>
</dbReference>
<feature type="transmembrane region" description="Helical" evidence="14">
    <location>
        <begin position="240"/>
        <end position="259"/>
    </location>
</feature>
<evidence type="ECO:0000256" key="11">
    <source>
        <dbReference type="ARBA" id="ARBA00040810"/>
    </source>
</evidence>
<comment type="subcellular location">
    <subcellularLocation>
        <location evidence="1 14">Cell membrane</location>
        <topology evidence="1 14">Multi-pass membrane protein</topology>
    </subcellularLocation>
</comment>
<dbReference type="AlphaFoldDB" id="A0A2U2XBL9"/>
<dbReference type="HAMAP" id="MF_00154">
    <property type="entry name" value="CyoE_CtaB"/>
    <property type="match status" value="1"/>
</dbReference>
<dbReference type="CDD" id="cd13957">
    <property type="entry name" value="PT_UbiA_Cox10"/>
    <property type="match status" value="1"/>
</dbReference>
<keyword evidence="16" id="KW-1185">Reference proteome</keyword>
<accession>A0A2U2XBL9</accession>
<dbReference type="PANTHER" id="PTHR43448:SF7">
    <property type="entry name" value="4-HYDROXYBENZOATE SOLANESYLTRANSFERASE"/>
    <property type="match status" value="1"/>
</dbReference>
<dbReference type="EC" id="2.5.1.141" evidence="3 14"/>
<reference evidence="15 16" key="1">
    <citation type="submission" date="2018-05" db="EMBL/GenBank/DDBJ databases">
        <title>Brumimicrobium oceani sp. nov., isolated from coastal sediment.</title>
        <authorList>
            <person name="Kou Y."/>
        </authorList>
    </citation>
    <scope>NUCLEOTIDE SEQUENCE [LARGE SCALE GENOMIC DNA]</scope>
    <source>
        <strain evidence="15 16">C305</strain>
    </source>
</reference>
<keyword evidence="5 14" id="KW-0808">Transferase</keyword>
<dbReference type="InterPro" id="IPR044878">
    <property type="entry name" value="UbiA_sf"/>
</dbReference>
<dbReference type="InterPro" id="IPR030470">
    <property type="entry name" value="UbiA_prenylTrfase_CS"/>
</dbReference>
<dbReference type="Gene3D" id="1.10.357.140">
    <property type="entry name" value="UbiA prenyltransferase"/>
    <property type="match status" value="1"/>
</dbReference>
<feature type="transmembrane region" description="Helical" evidence="14">
    <location>
        <begin position="21"/>
        <end position="42"/>
    </location>
</feature>
<evidence type="ECO:0000256" key="9">
    <source>
        <dbReference type="ARBA" id="ARBA00023136"/>
    </source>
</evidence>
<dbReference type="EMBL" id="QFRJ01000008">
    <property type="protein sequence ID" value="PWH85101.1"/>
    <property type="molecule type" value="Genomic_DNA"/>
</dbReference>
<comment type="function">
    <text evidence="14">Converts heme B (protoheme IX) to heme O by substitution of the vinyl group on carbon 2 of heme B porphyrin ring with a hydroxyethyl farnesyl side group.</text>
</comment>
<name>A0A2U2XBL9_9FLAO</name>
<dbReference type="PANTHER" id="PTHR43448">
    <property type="entry name" value="PROTOHEME IX FARNESYLTRANSFERASE, MITOCHONDRIAL"/>
    <property type="match status" value="1"/>
</dbReference>
<feature type="transmembrane region" description="Helical" evidence="14">
    <location>
        <begin position="213"/>
        <end position="234"/>
    </location>
</feature>
<dbReference type="PROSITE" id="PS00943">
    <property type="entry name" value="UBIA"/>
    <property type="match status" value="1"/>
</dbReference>
<feature type="transmembrane region" description="Helical" evidence="14">
    <location>
        <begin position="271"/>
        <end position="288"/>
    </location>
</feature>
<evidence type="ECO:0000313" key="16">
    <source>
        <dbReference type="Proteomes" id="UP000245370"/>
    </source>
</evidence>
<evidence type="ECO:0000256" key="14">
    <source>
        <dbReference type="HAMAP-Rule" id="MF_00154"/>
    </source>
</evidence>
<dbReference type="GO" id="GO:0005886">
    <property type="term" value="C:plasma membrane"/>
    <property type="evidence" value="ECO:0007669"/>
    <property type="project" value="UniProtKB-SubCell"/>
</dbReference>
<evidence type="ECO:0000256" key="8">
    <source>
        <dbReference type="ARBA" id="ARBA00023133"/>
    </source>
</evidence>
<keyword evidence="8 14" id="KW-0350">Heme biosynthesis</keyword>
<organism evidence="15 16">
    <name type="scientific">Brumimicrobium oceani</name>
    <dbReference type="NCBI Taxonomy" id="2100725"/>
    <lineage>
        <taxon>Bacteria</taxon>
        <taxon>Pseudomonadati</taxon>
        <taxon>Bacteroidota</taxon>
        <taxon>Flavobacteriia</taxon>
        <taxon>Flavobacteriales</taxon>
        <taxon>Crocinitomicaceae</taxon>
        <taxon>Brumimicrobium</taxon>
    </lineage>
</organism>
<dbReference type="Pfam" id="PF01040">
    <property type="entry name" value="UbiA"/>
    <property type="match status" value="1"/>
</dbReference>
<gene>
    <name evidence="15" type="primary">cyoE</name>
    <name evidence="14" type="synonym">ctaB</name>
    <name evidence="15" type="ORF">DIT68_10715</name>
</gene>
<proteinExistence type="inferred from homology"/>
<comment type="similarity">
    <text evidence="14">Belongs to the UbiA prenyltransferase family. Protoheme IX farnesyltransferase subfamily.</text>
</comment>
<evidence type="ECO:0000256" key="3">
    <source>
        <dbReference type="ARBA" id="ARBA00012292"/>
    </source>
</evidence>
<evidence type="ECO:0000256" key="10">
    <source>
        <dbReference type="ARBA" id="ARBA00030253"/>
    </source>
</evidence>
<evidence type="ECO:0000313" key="15">
    <source>
        <dbReference type="EMBL" id="PWH85101.1"/>
    </source>
</evidence>
<keyword evidence="9 14" id="KW-0472">Membrane</keyword>
<dbReference type="GO" id="GO:0008495">
    <property type="term" value="F:protoheme IX farnesyltransferase activity"/>
    <property type="evidence" value="ECO:0007669"/>
    <property type="project" value="UniProtKB-UniRule"/>
</dbReference>
<evidence type="ECO:0000256" key="5">
    <source>
        <dbReference type="ARBA" id="ARBA00022679"/>
    </source>
</evidence>
<keyword evidence="6 14" id="KW-0812">Transmembrane</keyword>
<evidence type="ECO:0000256" key="7">
    <source>
        <dbReference type="ARBA" id="ARBA00022989"/>
    </source>
</evidence>
<feature type="transmembrane region" description="Helical" evidence="14">
    <location>
        <begin position="117"/>
        <end position="135"/>
    </location>
</feature>
<sequence>MKTCFKVMAKNSKIKDYGLFTKFRLSFSVIISALSGFLFAGGGTWMEAFYLLVGGLLVTAASNGSNQIWEKELDKKMLRTEKRPLPRGSMSLAEAYTVVVVSLAVGSWMLFQLNLNAMILGLVAYVSYSFIYTPLKQVTPWAVIVGAFPGAIPPMLGAIAVTNEFSAMPGALFFVQFVWQLPHFWAIAWVAHEDYQKANFYLLPSMSGKSKTSAFRIALSALLLIPFSLFPWVLDFVGPFSVMAASILGLIFFLYAYKLYLTLDDKDAKKLMFASFIYLPLIQFVYVIDKYFFFT</sequence>